<protein>
    <recommendedName>
        <fullName evidence="7">Cytochrome c oxidase assembly factor 6</fullName>
    </recommendedName>
</protein>
<organism evidence="5">
    <name type="scientific">Absidia glauca</name>
    <name type="common">Pin mould</name>
    <dbReference type="NCBI Taxonomy" id="4829"/>
    <lineage>
        <taxon>Eukaryota</taxon>
        <taxon>Fungi</taxon>
        <taxon>Fungi incertae sedis</taxon>
        <taxon>Mucoromycota</taxon>
        <taxon>Mucoromycotina</taxon>
        <taxon>Mucoromycetes</taxon>
        <taxon>Mucorales</taxon>
        <taxon>Cunninghamellaceae</taxon>
        <taxon>Absidia</taxon>
    </lineage>
</organism>
<dbReference type="PANTHER" id="PTHR47677:SF1">
    <property type="entry name" value="CYTOCHROME C OXIDASE ASSEMBLY FACTOR 6"/>
    <property type="match status" value="1"/>
</dbReference>
<sequence>MTTPVTDKPPTREERKKCWKLRDEYFACLDQLTILDPAIVEKQPERAASCLDKKKHYEDACMASWVCIVISMHMVEYFNKRRVLDERQKQYLKLSEQQSGKK</sequence>
<keyword evidence="4" id="KW-1015">Disulfide bond</keyword>
<keyword evidence="6" id="KW-1185">Reference proteome</keyword>
<dbReference type="InterPro" id="IPR048281">
    <property type="entry name" value="COA6_fun"/>
</dbReference>
<evidence type="ECO:0008006" key="7">
    <source>
        <dbReference type="Google" id="ProtNLM"/>
    </source>
</evidence>
<comment type="similarity">
    <text evidence="2">Belongs to the cytochrome c oxidase subunit 6B family.</text>
</comment>
<dbReference type="InParanoid" id="A0A168RSA6"/>
<dbReference type="Proteomes" id="UP000078561">
    <property type="component" value="Unassembled WGS sequence"/>
</dbReference>
<dbReference type="Gene3D" id="1.10.10.140">
    <property type="entry name" value="Cytochrome c oxidase, subunit VIb"/>
    <property type="match status" value="1"/>
</dbReference>
<dbReference type="OMA" id="CAKAWVK"/>
<dbReference type="PANTHER" id="PTHR47677">
    <property type="entry name" value="CYTOCHROME C OXIDASE ASSEMBLY FACTOR 6"/>
    <property type="match status" value="1"/>
</dbReference>
<evidence type="ECO:0000313" key="5">
    <source>
        <dbReference type="EMBL" id="SAM07322.1"/>
    </source>
</evidence>
<reference evidence="5" key="1">
    <citation type="submission" date="2016-04" db="EMBL/GenBank/DDBJ databases">
        <authorList>
            <person name="Evans L.H."/>
            <person name="Alamgir A."/>
            <person name="Owens N."/>
            <person name="Weber N.D."/>
            <person name="Virtaneva K."/>
            <person name="Barbian K."/>
            <person name="Babar A."/>
            <person name="Rosenke K."/>
        </authorList>
    </citation>
    <scope>NUCLEOTIDE SEQUENCE [LARGE SCALE GENOMIC DNA]</scope>
    <source>
        <strain evidence="5">CBS 101.48</strain>
    </source>
</reference>
<comment type="subcellular location">
    <subcellularLocation>
        <location evidence="1">Mitochondrion</location>
    </subcellularLocation>
</comment>
<keyword evidence="3" id="KW-0496">Mitochondrion</keyword>
<dbReference type="STRING" id="4829.A0A168RSA6"/>
<dbReference type="FunCoup" id="A0A168RSA6">
    <property type="interactions" value="28"/>
</dbReference>
<dbReference type="EMBL" id="LT554740">
    <property type="protein sequence ID" value="SAM07322.1"/>
    <property type="molecule type" value="Genomic_DNA"/>
</dbReference>
<dbReference type="InterPro" id="IPR036549">
    <property type="entry name" value="CX6/COA6-like_sf"/>
</dbReference>
<evidence type="ECO:0000256" key="1">
    <source>
        <dbReference type="ARBA" id="ARBA00004173"/>
    </source>
</evidence>
<dbReference type="InterPro" id="IPR048280">
    <property type="entry name" value="COX6B-like"/>
</dbReference>
<dbReference type="GO" id="GO:0005739">
    <property type="term" value="C:mitochondrion"/>
    <property type="evidence" value="ECO:0007669"/>
    <property type="project" value="UniProtKB-SubCell"/>
</dbReference>
<proteinExistence type="inferred from homology"/>
<dbReference type="Pfam" id="PF02297">
    <property type="entry name" value="COX6B"/>
    <property type="match status" value="1"/>
</dbReference>
<name>A0A168RSA6_ABSGL</name>
<dbReference type="SUPFAM" id="SSF47694">
    <property type="entry name" value="Cytochrome c oxidase subunit h"/>
    <property type="match status" value="1"/>
</dbReference>
<evidence type="ECO:0000256" key="4">
    <source>
        <dbReference type="ARBA" id="ARBA00023157"/>
    </source>
</evidence>
<dbReference type="OrthoDB" id="5545577at2759"/>
<dbReference type="AlphaFoldDB" id="A0A168RSA6"/>
<accession>A0A168RSA6</accession>
<evidence type="ECO:0000313" key="6">
    <source>
        <dbReference type="Proteomes" id="UP000078561"/>
    </source>
</evidence>
<evidence type="ECO:0000256" key="3">
    <source>
        <dbReference type="ARBA" id="ARBA00023128"/>
    </source>
</evidence>
<evidence type="ECO:0000256" key="2">
    <source>
        <dbReference type="ARBA" id="ARBA00006425"/>
    </source>
</evidence>
<gene>
    <name evidence="5" type="primary">ABSGL_12963.1 scaffold 13554</name>
</gene>